<accession>A0A0F9C3K1</accession>
<feature type="transmembrane region" description="Helical" evidence="1">
    <location>
        <begin position="12"/>
        <end position="31"/>
    </location>
</feature>
<name>A0A0F9C3K1_9ZZZZ</name>
<proteinExistence type="predicted"/>
<protein>
    <recommendedName>
        <fullName evidence="3">DUF4760 domain-containing protein</fullName>
    </recommendedName>
</protein>
<reference evidence="2" key="1">
    <citation type="journal article" date="2015" name="Nature">
        <title>Complex archaea that bridge the gap between prokaryotes and eukaryotes.</title>
        <authorList>
            <person name="Spang A."/>
            <person name="Saw J.H."/>
            <person name="Jorgensen S.L."/>
            <person name="Zaremba-Niedzwiedzka K."/>
            <person name="Martijn J."/>
            <person name="Lind A.E."/>
            <person name="van Eijk R."/>
            <person name="Schleper C."/>
            <person name="Guy L."/>
            <person name="Ettema T.J."/>
        </authorList>
    </citation>
    <scope>NUCLEOTIDE SEQUENCE</scope>
</reference>
<keyword evidence="1" id="KW-1133">Transmembrane helix</keyword>
<dbReference type="EMBL" id="LAZR01034976">
    <property type="protein sequence ID" value="KKL28775.1"/>
    <property type="molecule type" value="Genomic_DNA"/>
</dbReference>
<comment type="caution">
    <text evidence="2">The sequence shown here is derived from an EMBL/GenBank/DDBJ whole genome shotgun (WGS) entry which is preliminary data.</text>
</comment>
<organism evidence="2">
    <name type="scientific">marine sediment metagenome</name>
    <dbReference type="NCBI Taxonomy" id="412755"/>
    <lineage>
        <taxon>unclassified sequences</taxon>
        <taxon>metagenomes</taxon>
        <taxon>ecological metagenomes</taxon>
    </lineage>
</organism>
<evidence type="ECO:0000256" key="1">
    <source>
        <dbReference type="SAM" id="Phobius"/>
    </source>
</evidence>
<dbReference type="AlphaFoldDB" id="A0A0F9C3K1"/>
<gene>
    <name evidence="2" type="ORF">LCGC14_2371770</name>
</gene>
<keyword evidence="1" id="KW-0812">Transmembrane</keyword>
<evidence type="ECO:0008006" key="3">
    <source>
        <dbReference type="Google" id="ProtNLM"/>
    </source>
</evidence>
<sequence>MGDKEWWKIHWPVVAIGVLLVAAAIITVLLLRSMQNDTPGQVGAIVDLWMLAISSSALIMVYYQLKLHRRERAADWERQLQALRADHERRKKQATIEVLGRVSPLWRKLRKDIEDGLKIKRLEILNKDHVDTIKNTPQLQDWTAELLNSLERVATGVNCKVFDIDLLFRCSATYLRRLYEQYETYITEKRQPPSTTYSEFAALMEELDRRRTVEPDRKAEVRSPG</sequence>
<keyword evidence="1" id="KW-0472">Membrane</keyword>
<dbReference type="InterPro" id="IPR031876">
    <property type="entry name" value="DUF4760"/>
</dbReference>
<evidence type="ECO:0000313" key="2">
    <source>
        <dbReference type="EMBL" id="KKL28775.1"/>
    </source>
</evidence>
<feature type="transmembrane region" description="Helical" evidence="1">
    <location>
        <begin position="43"/>
        <end position="63"/>
    </location>
</feature>
<dbReference type="Pfam" id="PF15956">
    <property type="entry name" value="DUF4760"/>
    <property type="match status" value="1"/>
</dbReference>